<dbReference type="OrthoDB" id="9768714at2"/>
<dbReference type="PANTHER" id="PTHR30524">
    <property type="entry name" value="MANNITOL-1-PHOSPHATE 5-DEHYDROGENASE"/>
    <property type="match status" value="1"/>
</dbReference>
<evidence type="ECO:0000313" key="7">
    <source>
        <dbReference type="Proteomes" id="UP000297900"/>
    </source>
</evidence>
<name>A0A4Y8LP37_9BACL</name>
<evidence type="ECO:0000256" key="2">
    <source>
        <dbReference type="ARBA" id="ARBA00023027"/>
    </source>
</evidence>
<keyword evidence="1 6" id="KW-0560">Oxidoreductase</keyword>
<proteinExistence type="predicted"/>
<dbReference type="GO" id="GO:0009026">
    <property type="term" value="F:tagaturonate reductase activity"/>
    <property type="evidence" value="ECO:0007669"/>
    <property type="project" value="UniProtKB-EC"/>
</dbReference>
<dbReference type="InterPro" id="IPR008927">
    <property type="entry name" value="6-PGluconate_DH-like_C_sf"/>
</dbReference>
<gene>
    <name evidence="6" type="ORF">E2980_20765</name>
</gene>
<dbReference type="RefSeq" id="WP_135154164.1">
    <property type="nucleotide sequence ID" value="NZ_SOMN01000041.1"/>
</dbReference>
<comment type="catalytic activity">
    <reaction evidence="3">
        <text>D-mannitol 1-phosphate + NAD(+) = beta-D-fructose 6-phosphate + NADH + H(+)</text>
        <dbReference type="Rhea" id="RHEA:19661"/>
        <dbReference type="ChEBI" id="CHEBI:15378"/>
        <dbReference type="ChEBI" id="CHEBI:57540"/>
        <dbReference type="ChEBI" id="CHEBI:57634"/>
        <dbReference type="ChEBI" id="CHEBI:57945"/>
        <dbReference type="ChEBI" id="CHEBI:61381"/>
        <dbReference type="EC" id="1.1.1.17"/>
    </reaction>
</comment>
<comment type="caution">
    <text evidence="6">The sequence shown here is derived from an EMBL/GenBank/DDBJ whole genome shotgun (WGS) entry which is preliminary data.</text>
</comment>
<dbReference type="EMBL" id="SOMN01000041">
    <property type="protein sequence ID" value="TFE22741.1"/>
    <property type="molecule type" value="Genomic_DNA"/>
</dbReference>
<dbReference type="NCBIfam" id="NF002969">
    <property type="entry name" value="PRK03643.1"/>
    <property type="match status" value="1"/>
</dbReference>
<protein>
    <submittedName>
        <fullName evidence="6">Tagaturonate reductase</fullName>
        <ecNumber evidence="6">1.1.1.58</ecNumber>
    </submittedName>
</protein>
<dbReference type="InterPro" id="IPR013118">
    <property type="entry name" value="Mannitol_DH_C"/>
</dbReference>
<dbReference type="AlphaFoldDB" id="A0A4Y8LP37"/>
<feature type="domain" description="Mannitol dehydrogenase C-terminal" evidence="5">
    <location>
        <begin position="284"/>
        <end position="486"/>
    </location>
</feature>
<dbReference type="GO" id="GO:0005829">
    <property type="term" value="C:cytosol"/>
    <property type="evidence" value="ECO:0007669"/>
    <property type="project" value="TreeGrafter"/>
</dbReference>
<dbReference type="InterPro" id="IPR013131">
    <property type="entry name" value="Mannitol_DH_N"/>
</dbReference>
<dbReference type="InterPro" id="IPR036291">
    <property type="entry name" value="NAD(P)-bd_dom_sf"/>
</dbReference>
<keyword evidence="2" id="KW-0520">NAD</keyword>
<reference evidence="6 7" key="1">
    <citation type="submission" date="2019-03" db="EMBL/GenBank/DDBJ databases">
        <title>Cohnella endophytica sp. nov., a novel endophytic bacterium isolated from bark of Sonneratia apetala.</title>
        <authorList>
            <person name="Tuo L."/>
        </authorList>
    </citation>
    <scope>NUCLEOTIDE SEQUENCE [LARGE SCALE GENOMIC DNA]</scope>
    <source>
        <strain evidence="6 7">CCTCC AB 208254</strain>
    </source>
</reference>
<dbReference type="PANTHER" id="PTHR30524:SF0">
    <property type="entry name" value="ALTRONATE OXIDOREDUCTASE-RELATED"/>
    <property type="match status" value="1"/>
</dbReference>
<feature type="domain" description="Mannitol dehydrogenase N-terminal" evidence="4">
    <location>
        <begin position="27"/>
        <end position="270"/>
    </location>
</feature>
<dbReference type="Gene3D" id="1.10.1040.10">
    <property type="entry name" value="N-(1-d-carboxylethyl)-l-norvaline Dehydrogenase, domain 2"/>
    <property type="match status" value="1"/>
</dbReference>
<dbReference type="InterPro" id="IPR013328">
    <property type="entry name" value="6PGD_dom2"/>
</dbReference>
<dbReference type="GO" id="GO:0008926">
    <property type="term" value="F:mannitol-1-phosphate 5-dehydrogenase activity"/>
    <property type="evidence" value="ECO:0007669"/>
    <property type="project" value="UniProtKB-EC"/>
</dbReference>
<sequence length="497" mass="56858">MRALDQSALSEADQGRLAELNVSPVTVLQIGEGNFLRGFFDWMVHESRERGFFKGSVAVTQPRPTGKPKIEALAGQDGLYTLVLRGLEDGESVERKEIVSVFSEAFDPYSDWTRMIKLAVSPDLRFVVSNTTEAGLTYRPEAFTEGAPILSFPGKVAYLLYLRYLKYEGAAQRGLIFLPCELLERNGDSLRDAVLRYANDWNYPHSFRTWVKKHNRFLNSLVDRIVTGYPDAEQAETWFSEWGYRDDMLCTAEPYHLWAIEAEQELDEELPFRKAGLNVLWVEDLRPYQQRKVRILNGAHTLMTPLGILHGVDHVRELMEHEKLGAFVRATVSDEIIPTLPYPENEMRAYADTVFERYLNPYIRHRLADIAMNSISKFKVRLIPSLAYYEERGEPVPAGLVQGLAGLLRYYRVRRSGEHYEGTTFEGQRYSVRDDARALETISSIWDKADRLSEPLSDTIARLLAEQSLWGRDLSSWPSLTDSVTAIMARWAEGEIQ</sequence>
<evidence type="ECO:0000259" key="5">
    <source>
        <dbReference type="Pfam" id="PF08125"/>
    </source>
</evidence>
<dbReference type="SUPFAM" id="SSF48179">
    <property type="entry name" value="6-phosphogluconate dehydrogenase C-terminal domain-like"/>
    <property type="match status" value="1"/>
</dbReference>
<accession>A0A4Y8LP37</accession>
<dbReference type="Gene3D" id="3.40.50.720">
    <property type="entry name" value="NAD(P)-binding Rossmann-like Domain"/>
    <property type="match status" value="1"/>
</dbReference>
<keyword evidence="7" id="KW-1185">Reference proteome</keyword>
<dbReference type="SUPFAM" id="SSF51735">
    <property type="entry name" value="NAD(P)-binding Rossmann-fold domains"/>
    <property type="match status" value="1"/>
</dbReference>
<evidence type="ECO:0000256" key="1">
    <source>
        <dbReference type="ARBA" id="ARBA00023002"/>
    </source>
</evidence>
<evidence type="ECO:0000256" key="3">
    <source>
        <dbReference type="ARBA" id="ARBA00048615"/>
    </source>
</evidence>
<dbReference type="EC" id="1.1.1.58" evidence="6"/>
<evidence type="ECO:0000313" key="6">
    <source>
        <dbReference type="EMBL" id="TFE22741.1"/>
    </source>
</evidence>
<dbReference type="Pfam" id="PF01232">
    <property type="entry name" value="Mannitol_dh"/>
    <property type="match status" value="1"/>
</dbReference>
<dbReference type="Proteomes" id="UP000297900">
    <property type="component" value="Unassembled WGS sequence"/>
</dbReference>
<evidence type="ECO:0000259" key="4">
    <source>
        <dbReference type="Pfam" id="PF01232"/>
    </source>
</evidence>
<dbReference type="Pfam" id="PF08125">
    <property type="entry name" value="Mannitol_dh_C"/>
    <property type="match status" value="1"/>
</dbReference>
<dbReference type="GO" id="GO:0019592">
    <property type="term" value="P:mannitol catabolic process"/>
    <property type="evidence" value="ECO:0007669"/>
    <property type="project" value="TreeGrafter"/>
</dbReference>
<organism evidence="6 7">
    <name type="scientific">Cohnella luojiensis</name>
    <dbReference type="NCBI Taxonomy" id="652876"/>
    <lineage>
        <taxon>Bacteria</taxon>
        <taxon>Bacillati</taxon>
        <taxon>Bacillota</taxon>
        <taxon>Bacilli</taxon>
        <taxon>Bacillales</taxon>
        <taxon>Paenibacillaceae</taxon>
        <taxon>Cohnella</taxon>
    </lineage>
</organism>